<dbReference type="Pfam" id="PF00403">
    <property type="entry name" value="HMA"/>
    <property type="match status" value="1"/>
</dbReference>
<organism evidence="2 3">
    <name type="scientific">Tissierella creatinophila DSM 6911</name>
    <dbReference type="NCBI Taxonomy" id="1123403"/>
    <lineage>
        <taxon>Bacteria</taxon>
        <taxon>Bacillati</taxon>
        <taxon>Bacillota</taxon>
        <taxon>Tissierellia</taxon>
        <taxon>Tissierellales</taxon>
        <taxon>Tissierellaceae</taxon>
        <taxon>Tissierella</taxon>
    </lineage>
</organism>
<proteinExistence type="predicted"/>
<keyword evidence="3" id="KW-1185">Reference proteome</keyword>
<gene>
    <name evidence="2" type="ORF">TICRE_21070</name>
</gene>
<name>A0A1U7M3V4_TISCR</name>
<dbReference type="CDD" id="cd00371">
    <property type="entry name" value="HMA"/>
    <property type="match status" value="1"/>
</dbReference>
<dbReference type="GO" id="GO:0046872">
    <property type="term" value="F:metal ion binding"/>
    <property type="evidence" value="ECO:0007669"/>
    <property type="project" value="InterPro"/>
</dbReference>
<dbReference type="Gene3D" id="3.30.70.100">
    <property type="match status" value="1"/>
</dbReference>
<sequence>MEDYAIVDGVFYIIKGEYIMKKKITIEGITSSYCITHITDILKDICGVINVWINLDEKNAIIKLDFNIDDNKLSTAINNAGYKTIIVKSI</sequence>
<accession>A0A1U7M3V4</accession>
<evidence type="ECO:0000313" key="3">
    <source>
        <dbReference type="Proteomes" id="UP000186112"/>
    </source>
</evidence>
<comment type="caution">
    <text evidence="2">The sequence shown here is derived from an EMBL/GenBank/DDBJ whole genome shotgun (WGS) entry which is preliminary data.</text>
</comment>
<evidence type="ECO:0000313" key="2">
    <source>
        <dbReference type="EMBL" id="OLS01965.1"/>
    </source>
</evidence>
<dbReference type="InterPro" id="IPR006121">
    <property type="entry name" value="HMA_dom"/>
</dbReference>
<reference evidence="2 3" key="1">
    <citation type="submission" date="2016-02" db="EMBL/GenBank/DDBJ databases">
        <title>Genome sequence of Tissierella creatinophila DSM 6911.</title>
        <authorList>
            <person name="Poehlein A."/>
            <person name="Daniel R."/>
        </authorList>
    </citation>
    <scope>NUCLEOTIDE SEQUENCE [LARGE SCALE GENOMIC DNA]</scope>
    <source>
        <strain evidence="2 3">DSM 6911</strain>
    </source>
</reference>
<protein>
    <recommendedName>
        <fullName evidence="1">HMA domain-containing protein</fullName>
    </recommendedName>
</protein>
<feature type="domain" description="HMA" evidence="1">
    <location>
        <begin position="20"/>
        <end position="85"/>
    </location>
</feature>
<dbReference type="AlphaFoldDB" id="A0A1U7M3V4"/>
<evidence type="ECO:0000259" key="1">
    <source>
        <dbReference type="PROSITE" id="PS50846"/>
    </source>
</evidence>
<dbReference type="InterPro" id="IPR036163">
    <property type="entry name" value="HMA_dom_sf"/>
</dbReference>
<dbReference type="EMBL" id="LTDM01000053">
    <property type="protein sequence ID" value="OLS01965.1"/>
    <property type="molecule type" value="Genomic_DNA"/>
</dbReference>
<dbReference type="PROSITE" id="PS50846">
    <property type="entry name" value="HMA_2"/>
    <property type="match status" value="1"/>
</dbReference>
<dbReference type="SUPFAM" id="SSF55008">
    <property type="entry name" value="HMA, heavy metal-associated domain"/>
    <property type="match status" value="1"/>
</dbReference>
<dbReference type="Proteomes" id="UP000186112">
    <property type="component" value="Unassembled WGS sequence"/>
</dbReference>